<evidence type="ECO:0000256" key="5">
    <source>
        <dbReference type="ARBA" id="ARBA00022801"/>
    </source>
</evidence>
<dbReference type="PROSITE" id="PS51417">
    <property type="entry name" value="ARF"/>
    <property type="match status" value="1"/>
</dbReference>
<dbReference type="FunFam" id="3.40.50.300:FF:000430">
    <property type="entry name" value="Probable Ras-related protein Rab-18"/>
    <property type="match status" value="1"/>
</dbReference>
<dbReference type="PRINTS" id="PR00449">
    <property type="entry name" value="RASTRNSFRMNG"/>
</dbReference>
<evidence type="ECO:0000313" key="14">
    <source>
        <dbReference type="RefSeq" id="XP_033357721.1"/>
    </source>
</evidence>
<proteinExistence type="inferred from homology"/>
<organism evidence="12 15">
    <name type="scientific">Bombus vosnesenskii</name>
    <dbReference type="NCBI Taxonomy" id="207650"/>
    <lineage>
        <taxon>Eukaryota</taxon>
        <taxon>Metazoa</taxon>
        <taxon>Ecdysozoa</taxon>
        <taxon>Arthropoda</taxon>
        <taxon>Hexapoda</taxon>
        <taxon>Insecta</taxon>
        <taxon>Pterygota</taxon>
        <taxon>Neoptera</taxon>
        <taxon>Endopterygota</taxon>
        <taxon>Hymenoptera</taxon>
        <taxon>Apocrita</taxon>
        <taxon>Aculeata</taxon>
        <taxon>Apoidea</taxon>
        <taxon>Anthophila</taxon>
        <taxon>Apidae</taxon>
        <taxon>Bombus</taxon>
        <taxon>Pyrobombus</taxon>
    </lineage>
</organism>
<dbReference type="Pfam" id="PF00071">
    <property type="entry name" value="Ras"/>
    <property type="match status" value="1"/>
</dbReference>
<dbReference type="PROSITE" id="PS51420">
    <property type="entry name" value="RHO"/>
    <property type="match status" value="1"/>
</dbReference>
<dbReference type="GO" id="GO:0003925">
    <property type="term" value="F:G protein activity"/>
    <property type="evidence" value="ECO:0007669"/>
    <property type="project" value="UniProtKB-EC"/>
</dbReference>
<dbReference type="Proteomes" id="UP000504631">
    <property type="component" value="Unplaced"/>
</dbReference>
<keyword evidence="5" id="KW-0378">Hydrolase</keyword>
<dbReference type="Gene3D" id="3.40.50.300">
    <property type="entry name" value="P-loop containing nucleotide triphosphate hydrolases"/>
    <property type="match status" value="1"/>
</dbReference>
<dbReference type="RefSeq" id="XP_033357722.1">
    <property type="nucleotide sequence ID" value="XM_033501831.1"/>
</dbReference>
<dbReference type="InterPro" id="IPR027417">
    <property type="entry name" value="P-loop_NTPase"/>
</dbReference>
<dbReference type="PROSITE" id="PS51421">
    <property type="entry name" value="RAS"/>
    <property type="match status" value="1"/>
</dbReference>
<evidence type="ECO:0000256" key="2">
    <source>
        <dbReference type="ARBA" id="ARBA00011984"/>
    </source>
</evidence>
<dbReference type="GO" id="GO:0015031">
    <property type="term" value="P:protein transport"/>
    <property type="evidence" value="ECO:0007669"/>
    <property type="project" value="UniProtKB-KW"/>
</dbReference>
<evidence type="ECO:0000256" key="8">
    <source>
        <dbReference type="ARBA" id="ARBA00023288"/>
    </source>
</evidence>
<keyword evidence="12" id="KW-1185">Reference proteome</keyword>
<evidence type="ECO:0000256" key="1">
    <source>
        <dbReference type="ARBA" id="ARBA00006270"/>
    </source>
</evidence>
<dbReference type="EC" id="3.6.5.2" evidence="2"/>
<dbReference type="InterPro" id="IPR001806">
    <property type="entry name" value="Small_GTPase"/>
</dbReference>
<comment type="catalytic activity">
    <reaction evidence="10">
        <text>GTP + H2O = GDP + phosphate + H(+)</text>
        <dbReference type="Rhea" id="RHEA:19669"/>
        <dbReference type="ChEBI" id="CHEBI:15377"/>
        <dbReference type="ChEBI" id="CHEBI:15378"/>
        <dbReference type="ChEBI" id="CHEBI:37565"/>
        <dbReference type="ChEBI" id="CHEBI:43474"/>
        <dbReference type="ChEBI" id="CHEBI:58189"/>
        <dbReference type="EC" id="3.6.5.2"/>
    </reaction>
    <physiologicalReaction direction="left-to-right" evidence="10">
        <dbReference type="Rhea" id="RHEA:19670"/>
    </physiologicalReaction>
</comment>
<dbReference type="NCBIfam" id="TIGR00231">
    <property type="entry name" value="small_GTP"/>
    <property type="match status" value="1"/>
</dbReference>
<evidence type="ECO:0000256" key="11">
    <source>
        <dbReference type="SAM" id="Phobius"/>
    </source>
</evidence>
<accession>A0A6J3KXN1</accession>
<evidence type="ECO:0000256" key="3">
    <source>
        <dbReference type="ARBA" id="ARBA00022448"/>
    </source>
</evidence>
<protein>
    <recommendedName>
        <fullName evidence="2">small monomeric GTPase</fullName>
        <ecNumber evidence="2">3.6.5.2</ecNumber>
    </recommendedName>
</protein>
<gene>
    <name evidence="13 14 15" type="primary">LOC117237658</name>
</gene>
<feature type="transmembrane region" description="Helical" evidence="11">
    <location>
        <begin position="31"/>
        <end position="54"/>
    </location>
</feature>
<dbReference type="GeneID" id="117237658"/>
<reference evidence="13 14" key="1">
    <citation type="submission" date="2025-04" db="UniProtKB">
        <authorList>
            <consortium name="RefSeq"/>
        </authorList>
    </citation>
    <scope>IDENTIFICATION</scope>
    <source>
        <tissue evidence="13 14">Muscle</tissue>
    </source>
</reference>
<keyword evidence="11" id="KW-0812">Transmembrane</keyword>
<keyword evidence="8" id="KW-0449">Lipoprotein</keyword>
<keyword evidence="3" id="KW-0813">Transport</keyword>
<evidence type="ECO:0000256" key="6">
    <source>
        <dbReference type="ARBA" id="ARBA00022927"/>
    </source>
</evidence>
<dbReference type="PROSITE" id="PS51419">
    <property type="entry name" value="RAB"/>
    <property type="match status" value="1"/>
</dbReference>
<evidence type="ECO:0000313" key="12">
    <source>
        <dbReference type="Proteomes" id="UP000504631"/>
    </source>
</evidence>
<evidence type="ECO:0000256" key="9">
    <source>
        <dbReference type="ARBA" id="ARBA00023289"/>
    </source>
</evidence>
<evidence type="ECO:0000256" key="4">
    <source>
        <dbReference type="ARBA" id="ARBA00022741"/>
    </source>
</evidence>
<evidence type="ECO:0000256" key="10">
    <source>
        <dbReference type="ARBA" id="ARBA00047660"/>
    </source>
</evidence>
<dbReference type="InterPro" id="IPR050227">
    <property type="entry name" value="Rab"/>
</dbReference>
<keyword evidence="9" id="KW-0636">Prenylation</keyword>
<evidence type="ECO:0000313" key="13">
    <source>
        <dbReference type="RefSeq" id="XP_033357720.1"/>
    </source>
</evidence>
<dbReference type="CDD" id="cd01863">
    <property type="entry name" value="Rab18"/>
    <property type="match status" value="1"/>
</dbReference>
<keyword evidence="11" id="KW-0472">Membrane</keyword>
<dbReference type="GO" id="GO:0005525">
    <property type="term" value="F:GTP binding"/>
    <property type="evidence" value="ECO:0007669"/>
    <property type="project" value="UniProtKB-KW"/>
</dbReference>
<dbReference type="RefSeq" id="XP_033357721.1">
    <property type="nucleotide sequence ID" value="XM_033501830.1"/>
</dbReference>
<dbReference type="SMART" id="SM00176">
    <property type="entry name" value="RAN"/>
    <property type="match status" value="1"/>
</dbReference>
<dbReference type="SMART" id="SM00173">
    <property type="entry name" value="RAS"/>
    <property type="match status" value="1"/>
</dbReference>
<dbReference type="InterPro" id="IPR005225">
    <property type="entry name" value="Small_GTP-bd"/>
</dbReference>
<keyword evidence="6" id="KW-0653">Protein transport</keyword>
<evidence type="ECO:0000256" key="7">
    <source>
        <dbReference type="ARBA" id="ARBA00023134"/>
    </source>
</evidence>
<name>A0A6J3KXN1_9HYME</name>
<dbReference type="SMART" id="SM00177">
    <property type="entry name" value="ARF"/>
    <property type="match status" value="1"/>
</dbReference>
<dbReference type="AlphaFoldDB" id="A0A6J3KXN1"/>
<dbReference type="PANTHER" id="PTHR47977">
    <property type="entry name" value="RAS-RELATED PROTEIN RAB"/>
    <property type="match status" value="1"/>
</dbReference>
<dbReference type="SUPFAM" id="SSF52540">
    <property type="entry name" value="P-loop containing nucleoside triphosphate hydrolases"/>
    <property type="match status" value="1"/>
</dbReference>
<evidence type="ECO:0000313" key="15">
    <source>
        <dbReference type="RefSeq" id="XP_033357722.1"/>
    </source>
</evidence>
<dbReference type="SMART" id="SM00175">
    <property type="entry name" value="RAB"/>
    <property type="match status" value="1"/>
</dbReference>
<dbReference type="RefSeq" id="XP_033357720.1">
    <property type="nucleotide sequence ID" value="XM_033501829.1"/>
</dbReference>
<comment type="similarity">
    <text evidence="1">Belongs to the small GTPase superfamily. Rab family.</text>
</comment>
<sequence>MDQDVLTVLKLLMIGESNVGKSRYLFKTINYFFLMLCKLSQYIYIIVIVGSILLRFTEDEFHENMQSTVGMDYRTKQVTIDGNTVKLAIWDTAGQERFRTLTPSYYRDGQGAILVYDVTDRVTFMKLETWLNELNTYCNKTDIIKMVVGNKIDLPNREVSTEEGLQFARRHQTLYIESSAKTADGIKCCFEELVQKIIQTPGLWDRHALLKSAAYGNGNMGGARHRGQRGIQLADESQPHEAHTNCYCTLI</sequence>
<keyword evidence="4" id="KW-0547">Nucleotide-binding</keyword>
<keyword evidence="7" id="KW-0342">GTP-binding</keyword>
<dbReference type="SMART" id="SM00174">
    <property type="entry name" value="RHO"/>
    <property type="match status" value="1"/>
</dbReference>
<keyword evidence="11" id="KW-1133">Transmembrane helix</keyword>
<dbReference type="KEGG" id="bvk:117237658"/>